<evidence type="ECO:0000256" key="4">
    <source>
        <dbReference type="ARBA" id="ARBA00022475"/>
    </source>
</evidence>
<keyword evidence="7" id="KW-0653">Protein transport</keyword>
<evidence type="ECO:0000256" key="2">
    <source>
        <dbReference type="ARBA" id="ARBA00007246"/>
    </source>
</evidence>
<feature type="domain" description="T2SS protein K first SAM-like" evidence="12">
    <location>
        <begin position="113"/>
        <end position="197"/>
    </location>
</feature>
<protein>
    <recommendedName>
        <fullName evidence="10">Type II secretion system protein K</fullName>
    </recommendedName>
</protein>
<keyword evidence="3 10" id="KW-0813">Transport</keyword>
<keyword evidence="6" id="KW-0812">Transmembrane</keyword>
<accession>A0A7W7XYE8</accession>
<dbReference type="Gene3D" id="1.10.40.60">
    <property type="entry name" value="EpsJ-like"/>
    <property type="match status" value="1"/>
</dbReference>
<evidence type="ECO:0000256" key="3">
    <source>
        <dbReference type="ARBA" id="ARBA00022448"/>
    </source>
</evidence>
<dbReference type="GO" id="GO:0009306">
    <property type="term" value="P:protein secretion"/>
    <property type="evidence" value="ECO:0007669"/>
    <property type="project" value="InterPro"/>
</dbReference>
<comment type="subcellular location">
    <subcellularLocation>
        <location evidence="1 10">Cell inner membrane</location>
    </subcellularLocation>
</comment>
<comment type="caution">
    <text evidence="13">The sequence shown here is derived from an EMBL/GenBank/DDBJ whole genome shotgun (WGS) entry which is preliminary data.</text>
</comment>
<evidence type="ECO:0000313" key="14">
    <source>
        <dbReference type="Proteomes" id="UP000519004"/>
    </source>
</evidence>
<dbReference type="PIRSF" id="PIRSF002786">
    <property type="entry name" value="XcpX"/>
    <property type="match status" value="1"/>
</dbReference>
<evidence type="ECO:0000256" key="6">
    <source>
        <dbReference type="ARBA" id="ARBA00022692"/>
    </source>
</evidence>
<evidence type="ECO:0000256" key="9">
    <source>
        <dbReference type="ARBA" id="ARBA00023136"/>
    </source>
</evidence>
<organism evidence="13 14">
    <name type="scientific">Rehaibacterium terrae</name>
    <dbReference type="NCBI Taxonomy" id="1341696"/>
    <lineage>
        <taxon>Bacteria</taxon>
        <taxon>Pseudomonadati</taxon>
        <taxon>Pseudomonadota</taxon>
        <taxon>Gammaproteobacteria</taxon>
        <taxon>Lysobacterales</taxon>
        <taxon>Lysobacteraceae</taxon>
        <taxon>Rehaibacterium</taxon>
    </lineage>
</organism>
<keyword evidence="8" id="KW-1133">Transmembrane helix</keyword>
<evidence type="ECO:0000313" key="13">
    <source>
        <dbReference type="EMBL" id="MBB5014512.1"/>
    </source>
</evidence>
<evidence type="ECO:0000256" key="8">
    <source>
        <dbReference type="ARBA" id="ARBA00022989"/>
    </source>
</evidence>
<dbReference type="EMBL" id="JACHHX010000002">
    <property type="protein sequence ID" value="MBB5014512.1"/>
    <property type="molecule type" value="Genomic_DNA"/>
</dbReference>
<keyword evidence="4 10" id="KW-1003">Cell membrane</keyword>
<name>A0A7W7XYE8_9GAMM</name>
<gene>
    <name evidence="13" type="ORF">HNQ58_000386</name>
</gene>
<dbReference type="Proteomes" id="UP000519004">
    <property type="component" value="Unassembled WGS sequence"/>
</dbReference>
<evidence type="ECO:0000256" key="5">
    <source>
        <dbReference type="ARBA" id="ARBA00022519"/>
    </source>
</evidence>
<evidence type="ECO:0000256" key="1">
    <source>
        <dbReference type="ARBA" id="ARBA00004533"/>
    </source>
</evidence>
<keyword evidence="5 10" id="KW-0997">Cell inner membrane</keyword>
<dbReference type="InterPro" id="IPR005628">
    <property type="entry name" value="GspK"/>
</dbReference>
<dbReference type="RefSeq" id="WP_183947092.1">
    <property type="nucleotide sequence ID" value="NZ_JACHHX010000002.1"/>
</dbReference>
<dbReference type="PANTHER" id="PTHR38831">
    <property type="entry name" value="TYPE II SECRETION SYSTEM PROTEIN K"/>
    <property type="match status" value="1"/>
</dbReference>
<dbReference type="Pfam" id="PF21687">
    <property type="entry name" value="T2SSK_1st"/>
    <property type="match status" value="1"/>
</dbReference>
<dbReference type="GO" id="GO:0005886">
    <property type="term" value="C:plasma membrane"/>
    <property type="evidence" value="ECO:0007669"/>
    <property type="project" value="UniProtKB-SubCell"/>
</dbReference>
<proteinExistence type="inferred from homology"/>
<evidence type="ECO:0000256" key="7">
    <source>
        <dbReference type="ARBA" id="ARBA00022927"/>
    </source>
</evidence>
<evidence type="ECO:0000256" key="11">
    <source>
        <dbReference type="SAM" id="MobiDB-lite"/>
    </source>
</evidence>
<dbReference type="InterPro" id="IPR049031">
    <property type="entry name" value="T2SSK_SAM-like_1st"/>
</dbReference>
<evidence type="ECO:0000259" key="12">
    <source>
        <dbReference type="Pfam" id="PF21687"/>
    </source>
</evidence>
<dbReference type="InterPro" id="IPR038072">
    <property type="entry name" value="GspK_central_sf"/>
</dbReference>
<comment type="similarity">
    <text evidence="2 10">Belongs to the GSP K family.</text>
</comment>
<dbReference type="PANTHER" id="PTHR38831:SF2">
    <property type="entry name" value="TYPE II SECRETION SYSTEM PROTEIN K"/>
    <property type="match status" value="1"/>
</dbReference>
<evidence type="ECO:0000256" key="10">
    <source>
        <dbReference type="PIRNR" id="PIRNR002786"/>
    </source>
</evidence>
<keyword evidence="9 10" id="KW-0472">Membrane</keyword>
<dbReference type="SUPFAM" id="SSF158544">
    <property type="entry name" value="GspK insert domain-like"/>
    <property type="match status" value="1"/>
</dbReference>
<dbReference type="AlphaFoldDB" id="A0A7W7XYE8"/>
<sequence length="299" mass="32531">MPGRSLRSPPPHDGIALVLVLWLLALLTALVATFAVTARSEQMQARHLRFGIEARYAALAGMELAVARMMDPDPRRRWIPDGREYLTVFEGAELLLRVQDESGKLDINVADDLSLARFFEAIGEDSERALRLAGAIVDWRDMDDFVHLHGAEGPEYAAAGLPYGPKNRAFDTLGELQQVLGMDYDTFERAAPYLTVFTGRPPDPALAEGPVLAAYGYPNELIEAWLQTRQAWSPDSGEPPPSTPDGQPYMVSPGSGTYSIASLATLADGSRASTHAVVRVGSAAPHGPPYALLHWREGN</sequence>
<feature type="region of interest" description="Disordered" evidence="11">
    <location>
        <begin position="231"/>
        <end position="252"/>
    </location>
</feature>
<reference evidence="13 14" key="1">
    <citation type="submission" date="2020-08" db="EMBL/GenBank/DDBJ databases">
        <title>Genomic Encyclopedia of Type Strains, Phase IV (KMG-IV): sequencing the most valuable type-strain genomes for metagenomic binning, comparative biology and taxonomic classification.</title>
        <authorList>
            <person name="Goeker M."/>
        </authorList>
    </citation>
    <scope>NUCLEOTIDE SEQUENCE [LARGE SCALE GENOMIC DNA]</scope>
    <source>
        <strain evidence="13 14">DSM 25897</strain>
    </source>
</reference>
<keyword evidence="14" id="KW-1185">Reference proteome</keyword>